<dbReference type="InterPro" id="IPR029069">
    <property type="entry name" value="HotDog_dom_sf"/>
</dbReference>
<dbReference type="InterPro" id="IPR039298">
    <property type="entry name" value="ACOT13"/>
</dbReference>
<evidence type="ECO:0008006" key="5">
    <source>
        <dbReference type="Google" id="ProtNLM"/>
    </source>
</evidence>
<organism evidence="2 4">
    <name type="scientific">Marasmiellus scandens</name>
    <dbReference type="NCBI Taxonomy" id="2682957"/>
    <lineage>
        <taxon>Eukaryota</taxon>
        <taxon>Fungi</taxon>
        <taxon>Dikarya</taxon>
        <taxon>Basidiomycota</taxon>
        <taxon>Agaricomycotina</taxon>
        <taxon>Agaricomycetes</taxon>
        <taxon>Agaricomycetidae</taxon>
        <taxon>Agaricales</taxon>
        <taxon>Marasmiineae</taxon>
        <taxon>Omphalotaceae</taxon>
        <taxon>Marasmiellus</taxon>
    </lineage>
</organism>
<evidence type="ECO:0000256" key="1">
    <source>
        <dbReference type="ARBA" id="ARBA00022801"/>
    </source>
</evidence>
<evidence type="ECO:0000313" key="2">
    <source>
        <dbReference type="EMBL" id="KAK7453557.1"/>
    </source>
</evidence>
<dbReference type="Gene3D" id="3.10.129.10">
    <property type="entry name" value="Hotdog Thioesterase"/>
    <property type="match status" value="1"/>
</dbReference>
<dbReference type="CDD" id="cd03443">
    <property type="entry name" value="PaaI_thioesterase"/>
    <property type="match status" value="1"/>
</dbReference>
<protein>
    <recommendedName>
        <fullName evidence="5">Thioesterase domain-containing protein</fullName>
    </recommendedName>
</protein>
<reference evidence="2 4" key="1">
    <citation type="submission" date="2024-01" db="EMBL/GenBank/DDBJ databases">
        <title>A draft genome for the cacao thread blight pathogen Marasmiellus scandens.</title>
        <authorList>
            <person name="Baruah I.K."/>
            <person name="Leung J."/>
            <person name="Bukari Y."/>
            <person name="Amoako-Attah I."/>
            <person name="Meinhardt L.W."/>
            <person name="Bailey B.A."/>
            <person name="Cohen S.P."/>
        </authorList>
    </citation>
    <scope>NUCLEOTIDE SEQUENCE [LARGE SCALE GENOMIC DNA]</scope>
    <source>
        <strain evidence="2 4">GH-19</strain>
    </source>
</reference>
<name>A0ABR1JD92_9AGAR</name>
<proteinExistence type="predicted"/>
<comment type="caution">
    <text evidence="2">The sequence shown here is derived from an EMBL/GenBank/DDBJ whole genome shotgun (WGS) entry which is preliminary data.</text>
</comment>
<evidence type="ECO:0000313" key="3">
    <source>
        <dbReference type="EMBL" id="KAK7470007.1"/>
    </source>
</evidence>
<evidence type="ECO:0000313" key="4">
    <source>
        <dbReference type="Proteomes" id="UP001498398"/>
    </source>
</evidence>
<gene>
    <name evidence="3" type="ORF">VKT23_001442</name>
    <name evidence="2" type="ORF">VKT23_011835</name>
</gene>
<dbReference type="Proteomes" id="UP001498398">
    <property type="component" value="Unassembled WGS sequence"/>
</dbReference>
<keyword evidence="4" id="KW-1185">Reference proteome</keyword>
<dbReference type="PANTHER" id="PTHR21660">
    <property type="entry name" value="THIOESTERASE SUPERFAMILY MEMBER-RELATED"/>
    <property type="match status" value="1"/>
</dbReference>
<accession>A0ABR1JD92</accession>
<dbReference type="PANTHER" id="PTHR21660:SF1">
    <property type="entry name" value="ACYL-COENZYME A THIOESTERASE 13"/>
    <property type="match status" value="1"/>
</dbReference>
<dbReference type="SUPFAM" id="SSF54637">
    <property type="entry name" value="Thioesterase/thiol ester dehydrase-isomerase"/>
    <property type="match status" value="1"/>
</dbReference>
<dbReference type="EMBL" id="JBANRG010000026">
    <property type="protein sequence ID" value="KAK7453557.1"/>
    <property type="molecule type" value="Genomic_DNA"/>
</dbReference>
<keyword evidence="1" id="KW-0378">Hydrolase</keyword>
<dbReference type="EMBL" id="JBANRG010000002">
    <property type="protein sequence ID" value="KAK7470007.1"/>
    <property type="molecule type" value="Genomic_DNA"/>
</dbReference>
<sequence length="215" mass="23223">MLSFSHAPRLGEPMTLETVQGNISAEQKKLCERLLAYFVGTSETSYGADIGEGLKLSRIDVYPHPQATDYRNQDQTSTESLDLEARTVCEITVTKKMCNVHGTLHGGCAMYLMDPCSVSALVALGVVAGTDGSGVSQSMFTQWHRPATEGAQLNIISTTVASNGYIRSSRCEIRDRNTNVLYVSCVHSIVNVGSKYSKRSSKGSQLPAPLLGSKL</sequence>